<dbReference type="Proteomes" id="UP000472260">
    <property type="component" value="Unassembled WGS sequence"/>
</dbReference>
<dbReference type="PROSITE" id="PS50011">
    <property type="entry name" value="PROTEIN_KINASE_DOM"/>
    <property type="match status" value="1"/>
</dbReference>
<dbReference type="InterPro" id="IPR001245">
    <property type="entry name" value="Ser-Thr/Tyr_kinase_cat_dom"/>
</dbReference>
<dbReference type="InterPro" id="IPR000719">
    <property type="entry name" value="Prot_kinase_dom"/>
</dbReference>
<dbReference type="AlphaFoldDB" id="A0A671MNP5"/>
<dbReference type="SUPFAM" id="SSF56112">
    <property type="entry name" value="Protein kinase-like (PK-like)"/>
    <property type="match status" value="1"/>
</dbReference>
<dbReference type="InterPro" id="IPR017441">
    <property type="entry name" value="Protein_kinase_ATP_BS"/>
</dbReference>
<dbReference type="Gene3D" id="3.30.200.20">
    <property type="entry name" value="Phosphorylase Kinase, domain 1"/>
    <property type="match status" value="1"/>
</dbReference>
<proteinExistence type="predicted"/>
<dbReference type="GO" id="GO:0005524">
    <property type="term" value="F:ATP binding"/>
    <property type="evidence" value="ECO:0007669"/>
    <property type="project" value="UniProtKB-UniRule"/>
</dbReference>
<feature type="binding site" evidence="1">
    <location>
        <position position="25"/>
    </location>
    <ligand>
        <name>ATP</name>
        <dbReference type="ChEBI" id="CHEBI:30616"/>
    </ligand>
</feature>
<reference evidence="3" key="2">
    <citation type="submission" date="2025-09" db="UniProtKB">
        <authorList>
            <consortium name="Ensembl"/>
        </authorList>
    </citation>
    <scope>IDENTIFICATION</scope>
</reference>
<feature type="domain" description="Protein kinase" evidence="2">
    <location>
        <begin position="1"/>
        <end position="48"/>
    </location>
</feature>
<keyword evidence="1" id="KW-0067">ATP-binding</keyword>
<evidence type="ECO:0000259" key="2">
    <source>
        <dbReference type="PROSITE" id="PS50011"/>
    </source>
</evidence>
<dbReference type="InterPro" id="IPR011009">
    <property type="entry name" value="Kinase-like_dom_sf"/>
</dbReference>
<dbReference type="PROSITE" id="PS00107">
    <property type="entry name" value="PROTEIN_KINASE_ATP"/>
    <property type="match status" value="1"/>
</dbReference>
<protein>
    <recommendedName>
        <fullName evidence="2">Protein kinase domain-containing protein</fullName>
    </recommendedName>
</protein>
<reference evidence="3" key="1">
    <citation type="submission" date="2025-08" db="UniProtKB">
        <authorList>
            <consortium name="Ensembl"/>
        </authorList>
    </citation>
    <scope>IDENTIFICATION</scope>
</reference>
<evidence type="ECO:0000256" key="1">
    <source>
        <dbReference type="PROSITE-ProRule" id="PRU10141"/>
    </source>
</evidence>
<keyword evidence="4" id="KW-1185">Reference proteome</keyword>
<evidence type="ECO:0000313" key="3">
    <source>
        <dbReference type="Ensembl" id="ENSSANP00000033462.1"/>
    </source>
</evidence>
<keyword evidence="1" id="KW-0547">Nucleotide-binding</keyword>
<name>A0A671MNP5_9TELE</name>
<dbReference type="Pfam" id="PF07714">
    <property type="entry name" value="PK_Tyr_Ser-Thr"/>
    <property type="match status" value="1"/>
</dbReference>
<dbReference type="GO" id="GO:0004672">
    <property type="term" value="F:protein kinase activity"/>
    <property type="evidence" value="ECO:0007669"/>
    <property type="project" value="InterPro"/>
</dbReference>
<accession>A0A671MNP5</accession>
<dbReference type="Ensembl" id="ENSSANT00000035615.1">
    <property type="protein sequence ID" value="ENSSANP00000033462.1"/>
    <property type="gene ID" value="ENSSANG00000016998.1"/>
</dbReference>
<sequence length="48" mass="5415">MLKRIGAGSFGTVYKGKWHGDVAIKILKVTEPTPEQLQAFKNEMQVLR</sequence>
<organism evidence="3 4">
    <name type="scientific">Sinocyclocheilus anshuiensis</name>
    <dbReference type="NCBI Taxonomy" id="1608454"/>
    <lineage>
        <taxon>Eukaryota</taxon>
        <taxon>Metazoa</taxon>
        <taxon>Chordata</taxon>
        <taxon>Craniata</taxon>
        <taxon>Vertebrata</taxon>
        <taxon>Euteleostomi</taxon>
        <taxon>Actinopterygii</taxon>
        <taxon>Neopterygii</taxon>
        <taxon>Teleostei</taxon>
        <taxon>Ostariophysi</taxon>
        <taxon>Cypriniformes</taxon>
        <taxon>Cyprinidae</taxon>
        <taxon>Cyprininae</taxon>
        <taxon>Sinocyclocheilus</taxon>
    </lineage>
</organism>
<evidence type="ECO:0000313" key="4">
    <source>
        <dbReference type="Proteomes" id="UP000472260"/>
    </source>
</evidence>